<dbReference type="GO" id="GO:0046952">
    <property type="term" value="P:ketone body catabolic process"/>
    <property type="evidence" value="ECO:0007669"/>
    <property type="project" value="InterPro"/>
</dbReference>
<evidence type="ECO:0000256" key="1">
    <source>
        <dbReference type="ARBA" id="ARBA00007154"/>
    </source>
</evidence>
<dbReference type="Gene3D" id="3.40.1080.10">
    <property type="entry name" value="Glutaconate Coenzyme A-transferase"/>
    <property type="match status" value="2"/>
</dbReference>
<dbReference type="InterPro" id="IPR012791">
    <property type="entry name" value="3-oxoacid_CoA-transf_B"/>
</dbReference>
<evidence type="ECO:0000313" key="5">
    <source>
        <dbReference type="EMBL" id="KAK7201076.1"/>
    </source>
</evidence>
<dbReference type="Proteomes" id="UP001430356">
    <property type="component" value="Unassembled WGS sequence"/>
</dbReference>
<proteinExistence type="inferred from homology"/>
<comment type="catalytic activity">
    <reaction evidence="3">
        <text>a 3-oxo acid + succinyl-CoA = a 3-oxoacyl-CoA + succinate</text>
        <dbReference type="Rhea" id="RHEA:24564"/>
        <dbReference type="ChEBI" id="CHEBI:30031"/>
        <dbReference type="ChEBI" id="CHEBI:35973"/>
        <dbReference type="ChEBI" id="CHEBI:57292"/>
        <dbReference type="ChEBI" id="CHEBI:90726"/>
        <dbReference type="EC" id="2.8.3.5"/>
    </reaction>
</comment>
<sequence>MLRRSFHVLRPAIMTVAESVKDIRNGATVASGGFGFCGFPFELLEALNAAKVKDLTMISGTMSGSETGFGPLARDGQISKVITTYVGENPVLAKHLFNGEFAIEFCPMGTLIDRLRAAGAGLPAFYTPTGYGTAVSEGRLPVRFVPGGSMKVAQYSTPRETRQFNGRWCTLETALPADYAFVRAWRADKRGNLVFRGTTQNFNLASAKAAKVCIAEVEEIVECGELDPKTVHLPGVYVHRLVCPPNIRREAESVMVRRPGFSSGTGKNARADRNVMARRAVLEIKDGMTLNLGIGVPTMVASYIPAEMDVVLQSENGLLGTGPFPLPEEVDPDVTNAGKQTVTMTTTGASVFDSAESFGMMRGGHLDLTMLGALEVAGNGDIASWYVPGKLLKGMGGAMDLVVCGCKTIVLIGHTDKKGKSRILNQCTAPVTGRGCIDMIITELAVFEVKKSAGGVNSLVLMEIAEGVTLEEVTAKTEAAFTVSPSLKTMPLAPVSKAA</sequence>
<protein>
    <recommendedName>
        <fullName evidence="3">Succinyl-CoA:3-ketoacid-coenzyme A transferase</fullName>
        <ecNumber evidence="3">2.8.3.5</ecNumber>
    </recommendedName>
</protein>
<dbReference type="PROSITE" id="PS01274">
    <property type="entry name" value="COA_TRANSF_2"/>
    <property type="match status" value="1"/>
</dbReference>
<reference evidence="5 6" key="1">
    <citation type="journal article" date="2021" name="MBio">
        <title>A New Model Trypanosomatid, Novymonas esmeraldas: Genomic Perception of Its 'Candidatus Pandoraea novymonadis' Endosymbiont.</title>
        <authorList>
            <person name="Zakharova A."/>
            <person name="Saura A."/>
            <person name="Butenko A."/>
            <person name="Podesvova L."/>
            <person name="Warmusova S."/>
            <person name="Kostygov A.Y."/>
            <person name="Nenarokova A."/>
            <person name="Lukes J."/>
            <person name="Opperdoes F.R."/>
            <person name="Yurchenko V."/>
        </authorList>
    </citation>
    <scope>NUCLEOTIDE SEQUENCE [LARGE SCALE GENOMIC DNA]</scope>
    <source>
        <strain evidence="5 6">E262AT.01</strain>
    </source>
</reference>
<keyword evidence="2 3" id="KW-0808">Transferase</keyword>
<keyword evidence="6" id="KW-1185">Reference proteome</keyword>
<dbReference type="InterPro" id="IPR004165">
    <property type="entry name" value="CoA_trans_fam_I"/>
</dbReference>
<evidence type="ECO:0000313" key="6">
    <source>
        <dbReference type="Proteomes" id="UP001430356"/>
    </source>
</evidence>
<comment type="function">
    <text evidence="3">Key enzyme for ketone body catabolism. Transfers the CoA moiety from succinate to acetoacetate. Formation of the enzyme-CoA intermediate proceeds via an unstable anhydride species formed between the carboxylate groups of the enzyme and substrate.</text>
</comment>
<keyword evidence="3" id="KW-0496">Mitochondrion</keyword>
<dbReference type="InterPro" id="IPR012792">
    <property type="entry name" value="3-oxoacid_CoA-transf_A"/>
</dbReference>
<name>A0AAW0F5I6_9TRYP</name>
<comment type="similarity">
    <text evidence="1 3">Belongs to the 3-oxoacid CoA-transferase family.</text>
</comment>
<dbReference type="InterPro" id="IPR014388">
    <property type="entry name" value="3-oxoacid_CoA-transferase"/>
</dbReference>
<accession>A0AAW0F5I6</accession>
<dbReference type="GO" id="GO:0008260">
    <property type="term" value="F:succinyl-CoA:3-oxo-acid CoA-transferase activity"/>
    <property type="evidence" value="ECO:0007669"/>
    <property type="project" value="UniProtKB-EC"/>
</dbReference>
<dbReference type="NCBIfam" id="TIGR02429">
    <property type="entry name" value="pcaI_scoA_fam"/>
    <property type="match status" value="1"/>
</dbReference>
<organism evidence="5 6">
    <name type="scientific">Novymonas esmeraldas</name>
    <dbReference type="NCBI Taxonomy" id="1808958"/>
    <lineage>
        <taxon>Eukaryota</taxon>
        <taxon>Discoba</taxon>
        <taxon>Euglenozoa</taxon>
        <taxon>Kinetoplastea</taxon>
        <taxon>Metakinetoplastina</taxon>
        <taxon>Trypanosomatida</taxon>
        <taxon>Trypanosomatidae</taxon>
        <taxon>Novymonas</taxon>
    </lineage>
</organism>
<dbReference type="EMBL" id="JAECZO010000011">
    <property type="protein sequence ID" value="KAK7201076.1"/>
    <property type="molecule type" value="Genomic_DNA"/>
</dbReference>
<dbReference type="AlphaFoldDB" id="A0AAW0F5I6"/>
<dbReference type="InterPro" id="IPR004164">
    <property type="entry name" value="CoA_transf_AS"/>
</dbReference>
<evidence type="ECO:0000256" key="4">
    <source>
        <dbReference type="PIRSR" id="PIRSR000858-1"/>
    </source>
</evidence>
<dbReference type="Pfam" id="PF01144">
    <property type="entry name" value="CoA_trans"/>
    <property type="match status" value="2"/>
</dbReference>
<dbReference type="SUPFAM" id="SSF100950">
    <property type="entry name" value="NagB/RpiA/CoA transferase-like"/>
    <property type="match status" value="2"/>
</dbReference>
<dbReference type="InterPro" id="IPR037171">
    <property type="entry name" value="NagB/RpiA_transferase-like"/>
</dbReference>
<dbReference type="SMART" id="SM00882">
    <property type="entry name" value="CoA_trans"/>
    <property type="match status" value="2"/>
</dbReference>
<evidence type="ECO:0000256" key="2">
    <source>
        <dbReference type="ARBA" id="ARBA00022679"/>
    </source>
</evidence>
<dbReference type="PANTHER" id="PTHR13707">
    <property type="entry name" value="KETOACID-COENZYME A TRANSFERASE"/>
    <property type="match status" value="1"/>
</dbReference>
<dbReference type="NCBIfam" id="TIGR02428">
    <property type="entry name" value="pcaJ_scoB_fam"/>
    <property type="match status" value="1"/>
</dbReference>
<evidence type="ECO:0000256" key="3">
    <source>
        <dbReference type="PIRNR" id="PIRNR000858"/>
    </source>
</evidence>
<dbReference type="PIRSF" id="PIRSF000858">
    <property type="entry name" value="SCOT-t"/>
    <property type="match status" value="1"/>
</dbReference>
<feature type="active site" description="5-glutamyl coenzyme A thioester intermediate" evidence="4">
    <location>
        <position position="315"/>
    </location>
</feature>
<gene>
    <name evidence="5" type="ORF">NESM_000167700</name>
</gene>
<dbReference type="EC" id="2.8.3.5" evidence="3"/>
<comment type="caution">
    <text evidence="5">The sequence shown here is derived from an EMBL/GenBank/DDBJ whole genome shotgun (WGS) entry which is preliminary data.</text>
</comment>
<dbReference type="PANTHER" id="PTHR13707:SF60">
    <property type="entry name" value="ACETATE COA-TRANSFERASE SUBUNIT ALPHA"/>
    <property type="match status" value="1"/>
</dbReference>
<comment type="pathway">
    <text evidence="3">Ketone metabolism; succinyl-CoA degradation; acetoacetyl-CoA from succinyl-CoA: step 1/1.</text>
</comment>